<dbReference type="Gene3D" id="3.90.1570.10">
    <property type="entry name" value="tt1808, chain A"/>
    <property type="match status" value="1"/>
</dbReference>
<keyword evidence="2" id="KW-0378">Hydrolase</keyword>
<evidence type="ECO:0000259" key="1">
    <source>
        <dbReference type="Pfam" id="PF05685"/>
    </source>
</evidence>
<gene>
    <name evidence="2" type="ORF">SAMN05216275_10742</name>
</gene>
<dbReference type="InterPro" id="IPR008538">
    <property type="entry name" value="Uma2"/>
</dbReference>
<dbReference type="AlphaFoldDB" id="A0A1I3PCS0"/>
<feature type="domain" description="Putative restriction endonuclease" evidence="1">
    <location>
        <begin position="31"/>
        <end position="185"/>
    </location>
</feature>
<keyword evidence="2" id="KW-0540">Nuclease</keyword>
<sequence length="203" mass="22416">MTVKKTPMRIERPAARVIRTVLPGRPPFTVADLLRFPDDGNRYELFEGSLLVSPPPTPVHQLVVMRLVRLLEDAGGPDLAPVPRINLRVGKADFLVPDVAVVPSALAADSEAAFAPRDVVLAVEVVSPHTRRRDRVMKPSAYADARIPFYWRVEPAEGPAVYVHELDGEGYRLVRRCEAGQVATVIAPFRLSFDPAELARPRA</sequence>
<dbReference type="SUPFAM" id="SSF52980">
    <property type="entry name" value="Restriction endonuclease-like"/>
    <property type="match status" value="1"/>
</dbReference>
<name>A0A1I3PCS0_9ACTN</name>
<evidence type="ECO:0000313" key="3">
    <source>
        <dbReference type="Proteomes" id="UP000199111"/>
    </source>
</evidence>
<keyword evidence="2" id="KW-0255">Endonuclease</keyword>
<dbReference type="EMBL" id="FOQY01000007">
    <property type="protein sequence ID" value="SFJ19315.1"/>
    <property type="molecule type" value="Genomic_DNA"/>
</dbReference>
<dbReference type="CDD" id="cd06260">
    <property type="entry name" value="DUF820-like"/>
    <property type="match status" value="1"/>
</dbReference>
<accession>A0A1I3PCS0</accession>
<dbReference type="InterPro" id="IPR012296">
    <property type="entry name" value="Nuclease_put_TT1808"/>
</dbReference>
<dbReference type="PANTHER" id="PTHR35400">
    <property type="entry name" value="SLR1083 PROTEIN"/>
    <property type="match status" value="1"/>
</dbReference>
<dbReference type="Proteomes" id="UP000199111">
    <property type="component" value="Unassembled WGS sequence"/>
</dbReference>
<protein>
    <submittedName>
        <fullName evidence="2">Endonuclease, Uma2 family (Restriction endonuclease fold)</fullName>
    </submittedName>
</protein>
<evidence type="ECO:0000313" key="2">
    <source>
        <dbReference type="EMBL" id="SFJ19315.1"/>
    </source>
</evidence>
<dbReference type="GO" id="GO:0004519">
    <property type="term" value="F:endonuclease activity"/>
    <property type="evidence" value="ECO:0007669"/>
    <property type="project" value="UniProtKB-KW"/>
</dbReference>
<dbReference type="Pfam" id="PF05685">
    <property type="entry name" value="Uma2"/>
    <property type="match status" value="1"/>
</dbReference>
<dbReference type="InterPro" id="IPR011335">
    <property type="entry name" value="Restrct_endonuc-II-like"/>
</dbReference>
<dbReference type="PANTHER" id="PTHR35400:SF3">
    <property type="entry name" value="SLL1072 PROTEIN"/>
    <property type="match status" value="1"/>
</dbReference>
<keyword evidence="3" id="KW-1185">Reference proteome</keyword>
<organism evidence="2 3">
    <name type="scientific">Streptosporangium canum</name>
    <dbReference type="NCBI Taxonomy" id="324952"/>
    <lineage>
        <taxon>Bacteria</taxon>
        <taxon>Bacillati</taxon>
        <taxon>Actinomycetota</taxon>
        <taxon>Actinomycetes</taxon>
        <taxon>Streptosporangiales</taxon>
        <taxon>Streptosporangiaceae</taxon>
        <taxon>Streptosporangium</taxon>
    </lineage>
</organism>
<reference evidence="3" key="1">
    <citation type="submission" date="2016-10" db="EMBL/GenBank/DDBJ databases">
        <authorList>
            <person name="Varghese N."/>
            <person name="Submissions S."/>
        </authorList>
    </citation>
    <scope>NUCLEOTIDE SEQUENCE [LARGE SCALE GENOMIC DNA]</scope>
    <source>
        <strain evidence="3">CGMCC 4.2126</strain>
    </source>
</reference>
<proteinExistence type="predicted"/>